<keyword evidence="3" id="KW-1185">Reference proteome</keyword>
<dbReference type="STRING" id="1549855.AY555_01100"/>
<dbReference type="PANTHER" id="PTHR44086">
    <property type="entry name" value="THIOSULFATE SULFURTRANSFERASE RDL2, MITOCHONDRIAL-RELATED"/>
    <property type="match status" value="1"/>
</dbReference>
<dbReference type="AlphaFoldDB" id="A0A143DGN6"/>
<dbReference type="Pfam" id="PF00581">
    <property type="entry name" value="Rhodanese"/>
    <property type="match status" value="1"/>
</dbReference>
<reference evidence="2 3" key="1">
    <citation type="submission" date="2016-02" db="EMBL/GenBank/DDBJ databases">
        <title>Complete Genome of H5569, the type strain of the newly described species Haematospirillium jordaniae.</title>
        <authorList>
            <person name="Nicholson A.C."/>
            <person name="Humrighouse B.W."/>
            <person name="Loparov V."/>
            <person name="McQuiston J.R."/>
        </authorList>
    </citation>
    <scope>NUCLEOTIDE SEQUENCE [LARGE SCALE GENOMIC DNA]</scope>
    <source>
        <strain evidence="2 3">H5569</strain>
    </source>
</reference>
<dbReference type="GeneID" id="53315755"/>
<accession>A0A143DGN6</accession>
<organism evidence="2 3">
    <name type="scientific">Haematospirillum jordaniae</name>
    <dbReference type="NCBI Taxonomy" id="1549855"/>
    <lineage>
        <taxon>Bacteria</taxon>
        <taxon>Pseudomonadati</taxon>
        <taxon>Pseudomonadota</taxon>
        <taxon>Alphaproteobacteria</taxon>
        <taxon>Rhodospirillales</taxon>
        <taxon>Novispirillaceae</taxon>
        <taxon>Haematospirillum</taxon>
    </lineage>
</organism>
<dbReference type="PANTHER" id="PTHR44086:SF10">
    <property type="entry name" value="THIOSULFATE SULFURTRANSFERASE_RHODANESE-LIKE DOMAIN-CONTAINING PROTEIN 3"/>
    <property type="match status" value="1"/>
</dbReference>
<dbReference type="SMART" id="SM00450">
    <property type="entry name" value="RHOD"/>
    <property type="match status" value="1"/>
</dbReference>
<evidence type="ECO:0000313" key="3">
    <source>
        <dbReference type="Proteomes" id="UP000076066"/>
    </source>
</evidence>
<dbReference type="EMBL" id="CP014525">
    <property type="protein sequence ID" value="AMW35463.1"/>
    <property type="molecule type" value="Genomic_DNA"/>
</dbReference>
<dbReference type="InterPro" id="IPR036873">
    <property type="entry name" value="Rhodanese-like_dom_sf"/>
</dbReference>
<dbReference type="Gene3D" id="3.40.250.10">
    <property type="entry name" value="Rhodanese-like domain"/>
    <property type="match status" value="1"/>
</dbReference>
<dbReference type="KEGG" id="hjo:AY555_01100"/>
<dbReference type="CDD" id="cd00158">
    <property type="entry name" value="RHOD"/>
    <property type="match status" value="1"/>
</dbReference>
<dbReference type="SUPFAM" id="SSF52821">
    <property type="entry name" value="Rhodanese/Cell cycle control phosphatase"/>
    <property type="match status" value="1"/>
</dbReference>
<dbReference type="Proteomes" id="UP000076066">
    <property type="component" value="Chromosome"/>
</dbReference>
<feature type="domain" description="Rhodanese" evidence="1">
    <location>
        <begin position="27"/>
        <end position="116"/>
    </location>
</feature>
<dbReference type="GO" id="GO:0004792">
    <property type="term" value="F:thiosulfate-cyanide sulfurtransferase activity"/>
    <property type="evidence" value="ECO:0007669"/>
    <property type="project" value="TreeGrafter"/>
</dbReference>
<dbReference type="RefSeq" id="WP_066136318.1">
    <property type="nucleotide sequence ID" value="NZ_CP014525.1"/>
</dbReference>
<protein>
    <recommendedName>
        <fullName evidence="1">Rhodanese domain-containing protein</fullName>
    </recommendedName>
</protein>
<sequence>MHASHTEDNHQPRIQIETPETIMIWLERGEAILIDVREEHEYHAEHIPGSILIPLSRFDPSDIPDTTGKKLVLHCRSGQRCGVASGILAAAGFSQDLFRMEGGILNWAQRGGKTRRSGP</sequence>
<evidence type="ECO:0000259" key="1">
    <source>
        <dbReference type="PROSITE" id="PS50206"/>
    </source>
</evidence>
<gene>
    <name evidence="2" type="ORF">AY555_01100</name>
</gene>
<dbReference type="OrthoDB" id="9807812at2"/>
<dbReference type="InterPro" id="IPR001763">
    <property type="entry name" value="Rhodanese-like_dom"/>
</dbReference>
<evidence type="ECO:0000313" key="2">
    <source>
        <dbReference type="EMBL" id="AMW35463.1"/>
    </source>
</evidence>
<dbReference type="PROSITE" id="PS50206">
    <property type="entry name" value="RHODANESE_3"/>
    <property type="match status" value="1"/>
</dbReference>
<proteinExistence type="predicted"/>
<name>A0A143DGN6_9PROT</name>